<sequence length="829" mass="92264">MLKINSITLAILSVLTASSSAWAEEETFDTHFMIGGLNGEKISRYQIDGDKPMPGMYEMDVYVNNHWRGHYNIDIESDPDAACLSWAQLQKIGIRTEGIKADKTVECVPLRAAVQGGSVGYDIGQFILNLSVPHAYVLEHESGYMSPETWERGVNAFYTSYYASQYYSNYKHGGDDKSSYVNLNSGLNLLGWQLHSNANYIKGNENSGNWKSNTLYMERGIPQILGTLRTGDMYTGSDIFDAVRFRGVRIWRDMQMLPNSKQNFTPVVHGIAQSNALVTIEQNGFVIYQKEVPPGPFAIDDLQLAGGGADLDVSVKEADGSVSHYLVPYSSVPNMLQSGVSKYDFAAGRSHIEGAGNQYDFLQGSYQYGMNNLLTVYGGTMQSQNYSSFVLGTGWNTPIGSVLVDATRSHSEQDNGDVFDGQSYQVAWNKYVAQTSTQFALAAYRYSSRDYRSFNDYVWANNKNHYHRDENDVYDLADYYQNDFGRKNSFSLNINQALAADWGFLAVSGLWRDYWQRSGTGKDYQLSYSNTWQRVSYTFAVSQTYDQDNHEDKRFNLYISIPFSWGDGISAPRRDLFVSNSTTFDDDGYQSNNASLSGVAGNRDQFSYGANLSHQRQENETTAGGSMVWRAAMATVGGSYSQSNKYQQASGNIQGGVVVWSDGVALTSRLSDTFAIVKAPGLQGAAVQGQRYLTTNSKGYAVYDGLTPYRENMLMLDLSDSHSDVALLGNRKGAVPYRGAVVLAEYETDRRKPWYFLAQRPDGSPLSFGYEVEDSAGNNIGLVGQGSRLFIRTNDIPASVRVAVNKQLGQFCTITFDKAIDENEVYICR</sequence>
<feature type="domain" description="PapC N-terminal" evidence="12">
    <location>
        <begin position="27"/>
        <end position="164"/>
    </location>
</feature>
<evidence type="ECO:0000256" key="7">
    <source>
        <dbReference type="ARBA" id="ARBA00023136"/>
    </source>
</evidence>
<dbReference type="Gene3D" id="2.60.40.3110">
    <property type="match status" value="1"/>
</dbReference>
<evidence type="ECO:0000256" key="3">
    <source>
        <dbReference type="ARBA" id="ARBA00022448"/>
    </source>
</evidence>
<keyword evidence="7 9" id="KW-0472">Membrane</keyword>
<feature type="signal peptide" evidence="10">
    <location>
        <begin position="1"/>
        <end position="23"/>
    </location>
</feature>
<keyword evidence="14" id="KW-1185">Reference proteome</keyword>
<dbReference type="Proteomes" id="UP001139290">
    <property type="component" value="Unassembled WGS sequence"/>
</dbReference>
<evidence type="ECO:0000259" key="12">
    <source>
        <dbReference type="Pfam" id="PF13954"/>
    </source>
</evidence>
<dbReference type="Pfam" id="PF13954">
    <property type="entry name" value="PapC_N"/>
    <property type="match status" value="1"/>
</dbReference>
<dbReference type="NCBIfam" id="NF011763">
    <property type="entry name" value="PRK15217.1"/>
    <property type="match status" value="1"/>
</dbReference>
<keyword evidence="9" id="KW-1029">Fimbrium biogenesis</keyword>
<name>A0ABT1B4J1_9ENTR</name>
<evidence type="ECO:0000256" key="8">
    <source>
        <dbReference type="ARBA" id="ARBA00023237"/>
    </source>
</evidence>
<dbReference type="PANTHER" id="PTHR30451:SF3">
    <property type="entry name" value="OUTER MEMBRANE USHER PROTEIN HTRE-RELATED"/>
    <property type="match status" value="1"/>
</dbReference>
<comment type="subcellular location">
    <subcellularLocation>
        <location evidence="1 9">Cell outer membrane</location>
        <topology evidence="1 9">Multi-pass membrane protein</topology>
    </subcellularLocation>
</comment>
<protein>
    <submittedName>
        <fullName evidence="13">Fimbrial biogenesis outer membrane usher protein</fullName>
    </submittedName>
</protein>
<keyword evidence="6 10" id="KW-0732">Signal</keyword>
<proteinExistence type="inferred from homology"/>
<dbReference type="PROSITE" id="PS01151">
    <property type="entry name" value="FIMBRIAL_USHER"/>
    <property type="match status" value="1"/>
</dbReference>
<dbReference type="Gene3D" id="3.10.20.410">
    <property type="match status" value="1"/>
</dbReference>
<evidence type="ECO:0000259" key="11">
    <source>
        <dbReference type="Pfam" id="PF13953"/>
    </source>
</evidence>
<evidence type="ECO:0000256" key="5">
    <source>
        <dbReference type="ARBA" id="ARBA00022692"/>
    </source>
</evidence>
<feature type="chain" id="PRO_5047135733" evidence="10">
    <location>
        <begin position="24"/>
        <end position="829"/>
    </location>
</feature>
<comment type="similarity">
    <text evidence="2 9">Belongs to the fimbrial export usher family.</text>
</comment>
<evidence type="ECO:0000256" key="10">
    <source>
        <dbReference type="SAM" id="SignalP"/>
    </source>
</evidence>
<dbReference type="Pfam" id="PF00577">
    <property type="entry name" value="Usher"/>
    <property type="match status" value="1"/>
</dbReference>
<dbReference type="EMBL" id="JAJJVQ010000001">
    <property type="protein sequence ID" value="MCO5780119.1"/>
    <property type="molecule type" value="Genomic_DNA"/>
</dbReference>
<evidence type="ECO:0000256" key="9">
    <source>
        <dbReference type="RuleBase" id="RU003884"/>
    </source>
</evidence>
<dbReference type="Gene3D" id="2.60.40.2610">
    <property type="entry name" value="Outer membrane usher protein FimD, plug domain"/>
    <property type="match status" value="1"/>
</dbReference>
<dbReference type="Gene3D" id="2.60.40.2070">
    <property type="match status" value="1"/>
</dbReference>
<keyword evidence="8 9" id="KW-0998">Cell outer membrane</keyword>
<dbReference type="Pfam" id="PF13953">
    <property type="entry name" value="PapC_C"/>
    <property type="match status" value="1"/>
</dbReference>
<dbReference type="InterPro" id="IPR000015">
    <property type="entry name" value="Fimb_usher"/>
</dbReference>
<evidence type="ECO:0000313" key="13">
    <source>
        <dbReference type="EMBL" id="MCO5780119.1"/>
    </source>
</evidence>
<reference evidence="13" key="1">
    <citation type="submission" date="2021-11" db="EMBL/GenBank/DDBJ databases">
        <title>Citrobacter meridianamericanus sp. nov. isolated from soil.</title>
        <authorList>
            <person name="Furlan J.P.R."/>
            <person name="Stehling E.G."/>
        </authorList>
    </citation>
    <scope>NUCLEOTIDE SEQUENCE</scope>
    <source>
        <strain evidence="13">BR102</strain>
    </source>
</reference>
<keyword evidence="4" id="KW-1134">Transmembrane beta strand</keyword>
<keyword evidence="5 9" id="KW-0812">Transmembrane</keyword>
<dbReference type="InterPro" id="IPR025949">
    <property type="entry name" value="PapC-like_C"/>
</dbReference>
<accession>A0ABT1B4J1</accession>
<organism evidence="13 14">
    <name type="scientific">Citrobacter meridianamericanus</name>
    <dbReference type="NCBI Taxonomy" id="2894201"/>
    <lineage>
        <taxon>Bacteria</taxon>
        <taxon>Pseudomonadati</taxon>
        <taxon>Pseudomonadota</taxon>
        <taxon>Gammaproteobacteria</taxon>
        <taxon>Enterobacterales</taxon>
        <taxon>Enterobacteriaceae</taxon>
        <taxon>Citrobacter</taxon>
    </lineage>
</organism>
<dbReference type="InterPro" id="IPR043142">
    <property type="entry name" value="PapC-like_C_sf"/>
</dbReference>
<evidence type="ECO:0000256" key="4">
    <source>
        <dbReference type="ARBA" id="ARBA00022452"/>
    </source>
</evidence>
<dbReference type="SUPFAM" id="SSF141729">
    <property type="entry name" value="FimD N-terminal domain-like"/>
    <property type="match status" value="1"/>
</dbReference>
<evidence type="ECO:0000313" key="14">
    <source>
        <dbReference type="Proteomes" id="UP001139290"/>
    </source>
</evidence>
<keyword evidence="3 9" id="KW-0813">Transport</keyword>
<dbReference type="InterPro" id="IPR042186">
    <property type="entry name" value="FimD_plug_dom"/>
</dbReference>
<evidence type="ECO:0000256" key="2">
    <source>
        <dbReference type="ARBA" id="ARBA00008064"/>
    </source>
</evidence>
<dbReference type="RefSeq" id="WP_252837758.1">
    <property type="nucleotide sequence ID" value="NZ_JAJJVQ010000001.1"/>
</dbReference>
<dbReference type="InterPro" id="IPR037224">
    <property type="entry name" value="PapC_N_sf"/>
</dbReference>
<gene>
    <name evidence="13" type="ORF">LOD26_02075</name>
</gene>
<evidence type="ECO:0000256" key="6">
    <source>
        <dbReference type="ARBA" id="ARBA00022729"/>
    </source>
</evidence>
<comment type="caution">
    <text evidence="13">The sequence shown here is derived from an EMBL/GenBank/DDBJ whole genome shotgun (WGS) entry which is preliminary data.</text>
</comment>
<dbReference type="InterPro" id="IPR025885">
    <property type="entry name" value="PapC_N"/>
</dbReference>
<feature type="domain" description="PapC-like C-terminal" evidence="11">
    <location>
        <begin position="758"/>
        <end position="817"/>
    </location>
</feature>
<evidence type="ECO:0000256" key="1">
    <source>
        <dbReference type="ARBA" id="ARBA00004571"/>
    </source>
</evidence>
<dbReference type="InterPro" id="IPR018030">
    <property type="entry name" value="Fimbrial_membr_usher_CS"/>
</dbReference>
<dbReference type="PANTHER" id="PTHR30451">
    <property type="entry name" value="OUTER MEMBRANE USHER PROTEIN"/>
    <property type="match status" value="1"/>
</dbReference>